<reference evidence="1 2" key="1">
    <citation type="journal article" date="2016" name="Sci. Rep.">
        <title>Penicillium arizonense, a new, genome sequenced fungal species, reveals a high chemical diversity in secreted metabolites.</title>
        <authorList>
            <person name="Grijseels S."/>
            <person name="Nielsen J.C."/>
            <person name="Randelovic M."/>
            <person name="Nielsen J."/>
            <person name="Nielsen K.F."/>
            <person name="Workman M."/>
            <person name="Frisvad J.C."/>
        </authorList>
    </citation>
    <scope>NUCLEOTIDE SEQUENCE [LARGE SCALE GENOMIC DNA]</scope>
    <source>
        <strain evidence="1 2">CBS 141311</strain>
    </source>
</reference>
<organism evidence="1 2">
    <name type="scientific">Penicillium arizonense</name>
    <dbReference type="NCBI Taxonomy" id="1835702"/>
    <lineage>
        <taxon>Eukaryota</taxon>
        <taxon>Fungi</taxon>
        <taxon>Dikarya</taxon>
        <taxon>Ascomycota</taxon>
        <taxon>Pezizomycotina</taxon>
        <taxon>Eurotiomycetes</taxon>
        <taxon>Eurotiomycetidae</taxon>
        <taxon>Eurotiales</taxon>
        <taxon>Aspergillaceae</taxon>
        <taxon>Penicillium</taxon>
    </lineage>
</organism>
<comment type="caution">
    <text evidence="1">The sequence shown here is derived from an EMBL/GenBank/DDBJ whole genome shotgun (WGS) entry which is preliminary data.</text>
</comment>
<dbReference type="AlphaFoldDB" id="A0A1F5LQ18"/>
<name>A0A1F5LQ18_PENAI</name>
<keyword evidence="2" id="KW-1185">Reference proteome</keyword>
<evidence type="ECO:0000313" key="1">
    <source>
        <dbReference type="EMBL" id="OGE55029.1"/>
    </source>
</evidence>
<dbReference type="EMBL" id="LXJU01000005">
    <property type="protein sequence ID" value="OGE55029.1"/>
    <property type="molecule type" value="Genomic_DNA"/>
</dbReference>
<protein>
    <submittedName>
        <fullName evidence="1">Uncharacterized protein</fullName>
    </submittedName>
</protein>
<dbReference type="GeneID" id="34574440"/>
<evidence type="ECO:0000313" key="2">
    <source>
        <dbReference type="Proteomes" id="UP000177622"/>
    </source>
</evidence>
<gene>
    <name evidence="1" type="ORF">PENARI_c005G04334</name>
</gene>
<dbReference type="OrthoDB" id="4284758at2759"/>
<sequence>MASWTMLFSRGEIYSGFIWKNTSIGINEVTSSYRQENTQWHSEIYLNGHLPRFYDLDHPLSQSKSQFQSQSIYNPSNTQFNLQLPTKMKFTTTTIAPLVAVLPMANAWIFSTCSGQWDSHGNQGCTKSSCKTGDTIDWENTWGSECTLRVYSDKSCDNQIGIADDDWNDHTLSKSMGSFRVSGC</sequence>
<dbReference type="RefSeq" id="XP_022490459.1">
    <property type="nucleotide sequence ID" value="XM_022629706.1"/>
</dbReference>
<dbReference type="Proteomes" id="UP000177622">
    <property type="component" value="Unassembled WGS sequence"/>
</dbReference>
<proteinExistence type="predicted"/>
<accession>A0A1F5LQ18</accession>